<sequence>HGNILLLDWEKDTFPQFLFSYGLWLTNSQIYDAGVNRDGIKEPNYDPEKYPPTGYGGDIENDFDRLLKQKQYLKLVEQA</sequence>
<accession>X1V6Y7</accession>
<evidence type="ECO:0000313" key="1">
    <source>
        <dbReference type="EMBL" id="GAJ08166.1"/>
    </source>
</evidence>
<proteinExistence type="predicted"/>
<protein>
    <submittedName>
        <fullName evidence="1">Uncharacterized protein</fullName>
    </submittedName>
</protein>
<feature type="non-terminal residue" evidence="1">
    <location>
        <position position="1"/>
    </location>
</feature>
<reference evidence="1" key="1">
    <citation type="journal article" date="2014" name="Front. Microbiol.">
        <title>High frequency of phylogenetically diverse reductive dehalogenase-homologous genes in deep subseafloor sedimentary metagenomes.</title>
        <authorList>
            <person name="Kawai M."/>
            <person name="Futagami T."/>
            <person name="Toyoda A."/>
            <person name="Takaki Y."/>
            <person name="Nishi S."/>
            <person name="Hori S."/>
            <person name="Arai W."/>
            <person name="Tsubouchi T."/>
            <person name="Morono Y."/>
            <person name="Uchiyama I."/>
            <person name="Ito T."/>
            <person name="Fujiyama A."/>
            <person name="Inagaki F."/>
            <person name="Takami H."/>
        </authorList>
    </citation>
    <scope>NUCLEOTIDE SEQUENCE</scope>
    <source>
        <strain evidence="1">Expedition CK06-06</strain>
    </source>
</reference>
<name>X1V6Y7_9ZZZZ</name>
<dbReference type="EMBL" id="BARW01028004">
    <property type="protein sequence ID" value="GAJ08166.1"/>
    <property type="molecule type" value="Genomic_DNA"/>
</dbReference>
<dbReference type="AlphaFoldDB" id="X1V6Y7"/>
<organism evidence="1">
    <name type="scientific">marine sediment metagenome</name>
    <dbReference type="NCBI Taxonomy" id="412755"/>
    <lineage>
        <taxon>unclassified sequences</taxon>
        <taxon>metagenomes</taxon>
        <taxon>ecological metagenomes</taxon>
    </lineage>
</organism>
<comment type="caution">
    <text evidence="1">The sequence shown here is derived from an EMBL/GenBank/DDBJ whole genome shotgun (WGS) entry which is preliminary data.</text>
</comment>
<gene>
    <name evidence="1" type="ORF">S12H4_45310</name>
</gene>